<name>A0ABT9XFL1_9BACL</name>
<organism evidence="2 3">
    <name type="scientific">Alicyclobacillus cycloheptanicus</name>
    <dbReference type="NCBI Taxonomy" id="1457"/>
    <lineage>
        <taxon>Bacteria</taxon>
        <taxon>Bacillati</taxon>
        <taxon>Bacillota</taxon>
        <taxon>Bacilli</taxon>
        <taxon>Bacillales</taxon>
        <taxon>Alicyclobacillaceae</taxon>
        <taxon>Alicyclobacillus</taxon>
    </lineage>
</organism>
<comment type="caution">
    <text evidence="2">The sequence shown here is derived from an EMBL/GenBank/DDBJ whole genome shotgun (WGS) entry which is preliminary data.</text>
</comment>
<dbReference type="RefSeq" id="WP_274454874.1">
    <property type="nucleotide sequence ID" value="NZ_CP067097.1"/>
</dbReference>
<reference evidence="2 3" key="1">
    <citation type="submission" date="2023-07" db="EMBL/GenBank/DDBJ databases">
        <title>Genomic Encyclopedia of Type Strains, Phase IV (KMG-IV): sequencing the most valuable type-strain genomes for metagenomic binning, comparative biology and taxonomic classification.</title>
        <authorList>
            <person name="Goeker M."/>
        </authorList>
    </citation>
    <scope>NUCLEOTIDE SEQUENCE [LARGE SCALE GENOMIC DNA]</scope>
    <source>
        <strain evidence="2 3">DSM 4006</strain>
    </source>
</reference>
<feature type="transmembrane region" description="Helical" evidence="1">
    <location>
        <begin position="26"/>
        <end position="42"/>
    </location>
</feature>
<protein>
    <submittedName>
        <fullName evidence="2">Uncharacterized protein</fullName>
    </submittedName>
</protein>
<keyword evidence="3" id="KW-1185">Reference proteome</keyword>
<keyword evidence="1" id="KW-0812">Transmembrane</keyword>
<evidence type="ECO:0000256" key="1">
    <source>
        <dbReference type="SAM" id="Phobius"/>
    </source>
</evidence>
<sequence length="57" mass="6289">MALLLMITLVDFLLFAVVGTLHLFTSWWGWSIIIVSGLLVFAPELSRAAAKICSHNT</sequence>
<keyword evidence="1" id="KW-0472">Membrane</keyword>
<evidence type="ECO:0000313" key="3">
    <source>
        <dbReference type="Proteomes" id="UP001232973"/>
    </source>
</evidence>
<proteinExistence type="predicted"/>
<dbReference type="Proteomes" id="UP001232973">
    <property type="component" value="Unassembled WGS sequence"/>
</dbReference>
<gene>
    <name evidence="2" type="ORF">J2S03_000897</name>
</gene>
<dbReference type="EMBL" id="JAUSTP010000004">
    <property type="protein sequence ID" value="MDQ0189081.1"/>
    <property type="molecule type" value="Genomic_DNA"/>
</dbReference>
<accession>A0ABT9XFL1</accession>
<evidence type="ECO:0000313" key="2">
    <source>
        <dbReference type="EMBL" id="MDQ0189081.1"/>
    </source>
</evidence>
<keyword evidence="1" id="KW-1133">Transmembrane helix</keyword>